<protein>
    <submittedName>
        <fullName evidence="1">Uncharacterized protein</fullName>
    </submittedName>
</protein>
<gene>
    <name evidence="1" type="ORF">AB1Y20_017011</name>
</gene>
<accession>A0AB34I852</accession>
<evidence type="ECO:0000313" key="2">
    <source>
        <dbReference type="Proteomes" id="UP001515480"/>
    </source>
</evidence>
<organism evidence="1 2">
    <name type="scientific">Prymnesium parvum</name>
    <name type="common">Toxic golden alga</name>
    <dbReference type="NCBI Taxonomy" id="97485"/>
    <lineage>
        <taxon>Eukaryota</taxon>
        <taxon>Haptista</taxon>
        <taxon>Haptophyta</taxon>
        <taxon>Prymnesiophyceae</taxon>
        <taxon>Prymnesiales</taxon>
        <taxon>Prymnesiaceae</taxon>
        <taxon>Prymnesium</taxon>
    </lineage>
</organism>
<sequence length="272" mass="30187">MVDVCLSSSLATLPAVARSTSHPPKLPGWCRRERPDLLNSEVQLVPPRFQYPRLGLTSTVFGSMHVSVGCRNTTERIGLDGLRWNNSQQTRADARFDVVSGTILCRMPSNGHREVSCDTVPGLQVAEYYRECDLEDMTSGGPQSAASLSEEMIQRYLAILAAYRGMLVPAHTVFFFYHLAVEHLDVRVFSNPALLHGLLGQRLLRPRPVPNRSSTVIHPDHILQSAGTVNMLVSDLSSQGEGFIEGTYHDYMVPSLDDHCAFPFSRFLGDEC</sequence>
<proteinExistence type="predicted"/>
<name>A0AB34I852_PRYPA</name>
<dbReference type="Proteomes" id="UP001515480">
    <property type="component" value="Unassembled WGS sequence"/>
</dbReference>
<reference evidence="1 2" key="1">
    <citation type="journal article" date="2024" name="Science">
        <title>Giant polyketide synthase enzymes in the biosynthesis of giant marine polyether toxins.</title>
        <authorList>
            <person name="Fallon T.R."/>
            <person name="Shende V.V."/>
            <person name="Wierzbicki I.H."/>
            <person name="Pendleton A.L."/>
            <person name="Watervoot N.F."/>
            <person name="Auber R.P."/>
            <person name="Gonzalez D.J."/>
            <person name="Wisecaver J.H."/>
            <person name="Moore B.S."/>
        </authorList>
    </citation>
    <scope>NUCLEOTIDE SEQUENCE [LARGE SCALE GENOMIC DNA]</scope>
    <source>
        <strain evidence="1 2">12B1</strain>
    </source>
</reference>
<comment type="caution">
    <text evidence="1">The sequence shown here is derived from an EMBL/GenBank/DDBJ whole genome shotgun (WGS) entry which is preliminary data.</text>
</comment>
<evidence type="ECO:0000313" key="1">
    <source>
        <dbReference type="EMBL" id="KAL1495146.1"/>
    </source>
</evidence>
<dbReference type="AlphaFoldDB" id="A0AB34I852"/>
<dbReference type="EMBL" id="JBGBPQ010000033">
    <property type="protein sequence ID" value="KAL1495146.1"/>
    <property type="molecule type" value="Genomic_DNA"/>
</dbReference>
<keyword evidence="2" id="KW-1185">Reference proteome</keyword>